<dbReference type="InterPro" id="IPR050087">
    <property type="entry name" value="AON_synthase_class-II"/>
</dbReference>
<dbReference type="EMBL" id="UOET01000008">
    <property type="protein sequence ID" value="VAW26120.1"/>
    <property type="molecule type" value="Genomic_DNA"/>
</dbReference>
<evidence type="ECO:0000256" key="2">
    <source>
        <dbReference type="ARBA" id="ARBA00022679"/>
    </source>
</evidence>
<organism evidence="5">
    <name type="scientific">hydrothermal vent metagenome</name>
    <dbReference type="NCBI Taxonomy" id="652676"/>
    <lineage>
        <taxon>unclassified sequences</taxon>
        <taxon>metagenomes</taxon>
        <taxon>ecological metagenomes</taxon>
    </lineage>
</organism>
<dbReference type="Gene3D" id="3.90.1150.10">
    <property type="entry name" value="Aspartate Aminotransferase, domain 1"/>
    <property type="match status" value="1"/>
</dbReference>
<proteinExistence type="predicted"/>
<reference evidence="5" key="1">
    <citation type="submission" date="2018-06" db="EMBL/GenBank/DDBJ databases">
        <authorList>
            <person name="Zhirakovskaya E."/>
        </authorList>
    </citation>
    <scope>NUCLEOTIDE SEQUENCE</scope>
</reference>
<name>A0A3B0UAM2_9ZZZZ</name>
<dbReference type="PANTHER" id="PTHR13693:SF3">
    <property type="entry name" value="LD36009P"/>
    <property type="match status" value="1"/>
</dbReference>
<feature type="domain" description="Aminotransferase class I/classII large" evidence="4">
    <location>
        <begin position="47"/>
        <end position="388"/>
    </location>
</feature>
<keyword evidence="5" id="KW-0012">Acyltransferase</keyword>
<evidence type="ECO:0000256" key="1">
    <source>
        <dbReference type="ARBA" id="ARBA00001933"/>
    </source>
</evidence>
<dbReference type="CDD" id="cd06454">
    <property type="entry name" value="KBL_like"/>
    <property type="match status" value="1"/>
</dbReference>
<dbReference type="AlphaFoldDB" id="A0A3B0UAM2"/>
<evidence type="ECO:0000313" key="5">
    <source>
        <dbReference type="EMBL" id="VAW26120.1"/>
    </source>
</evidence>
<dbReference type="GO" id="GO:0004758">
    <property type="term" value="F:serine C-palmitoyltransferase activity"/>
    <property type="evidence" value="ECO:0007669"/>
    <property type="project" value="UniProtKB-EC"/>
</dbReference>
<gene>
    <name evidence="5" type="ORF">MNBD_BACTEROID07-974</name>
</gene>
<dbReference type="InterPro" id="IPR001917">
    <property type="entry name" value="Aminotrans_II_pyridoxalP_BS"/>
</dbReference>
<comment type="cofactor">
    <cofactor evidence="1">
        <name>pyridoxal 5'-phosphate</name>
        <dbReference type="ChEBI" id="CHEBI:597326"/>
    </cofactor>
</comment>
<dbReference type="SUPFAM" id="SSF53383">
    <property type="entry name" value="PLP-dependent transferases"/>
    <property type="match status" value="1"/>
</dbReference>
<evidence type="ECO:0000256" key="3">
    <source>
        <dbReference type="ARBA" id="ARBA00022898"/>
    </source>
</evidence>
<dbReference type="Gene3D" id="3.40.640.10">
    <property type="entry name" value="Type I PLP-dependent aspartate aminotransferase-like (Major domain)"/>
    <property type="match status" value="1"/>
</dbReference>
<sequence length="398" mass="43541">MSDLQRRAEKFTEPQKYKKLGLYPYFRVIESGQDAVVNIQGHKISMFGSNSYLGLTSHPKVKEAAIAAIRKYGTGTAGSRFLNGTLDIHVELEHRLAHFVNKEAALAFSTGFQSNLGAIPTVVGRNDVAVIDEQSHASIIDATRLSFGRILKYRHNDMDSLEKVLNNLGESPNNGSLRMIVTDGLFSMEGDIAHVDKIVQLAKKFNTSVMIDDAHGLGVLGENGAGTVNYFGLDGDVEMIVGTFSKSLASIGGFIAGTKDLINYLQHNARSLIFSASLPPASAASVIAALDIIENEPEHVEKLWENTHHAQNRFKELGMDVGKSETPIIPVYIRDNDKAFIISKILFDHGVFVNPVISPAVRPEDSLLRFSLMATHSTVQIDDAIDKIYTAGKELGIY</sequence>
<keyword evidence="3" id="KW-0663">Pyridoxal phosphate</keyword>
<dbReference type="PROSITE" id="PS00599">
    <property type="entry name" value="AA_TRANSFER_CLASS_2"/>
    <property type="match status" value="1"/>
</dbReference>
<dbReference type="InterPro" id="IPR015422">
    <property type="entry name" value="PyrdxlP-dep_Trfase_small"/>
</dbReference>
<dbReference type="GO" id="GO:0030170">
    <property type="term" value="F:pyridoxal phosphate binding"/>
    <property type="evidence" value="ECO:0007669"/>
    <property type="project" value="InterPro"/>
</dbReference>
<evidence type="ECO:0000259" key="4">
    <source>
        <dbReference type="Pfam" id="PF00155"/>
    </source>
</evidence>
<dbReference type="EC" id="2.3.1.50" evidence="5"/>
<dbReference type="Pfam" id="PF00155">
    <property type="entry name" value="Aminotran_1_2"/>
    <property type="match status" value="1"/>
</dbReference>
<dbReference type="InterPro" id="IPR004839">
    <property type="entry name" value="Aminotransferase_I/II_large"/>
</dbReference>
<protein>
    <submittedName>
        <fullName evidence="5">Serine palmitoyltransferase</fullName>
        <ecNumber evidence="5">2.3.1.50</ecNumber>
    </submittedName>
</protein>
<accession>A0A3B0UAM2</accession>
<dbReference type="InterPro" id="IPR015424">
    <property type="entry name" value="PyrdxlP-dep_Trfase"/>
</dbReference>
<dbReference type="InterPro" id="IPR015421">
    <property type="entry name" value="PyrdxlP-dep_Trfase_major"/>
</dbReference>
<keyword evidence="2 5" id="KW-0808">Transferase</keyword>
<dbReference type="PANTHER" id="PTHR13693">
    <property type="entry name" value="CLASS II AMINOTRANSFERASE/8-AMINO-7-OXONONANOATE SYNTHASE"/>
    <property type="match status" value="1"/>
</dbReference>